<reference evidence="1 2" key="1">
    <citation type="submission" date="2017-08" db="EMBL/GenBank/DDBJ databases">
        <authorList>
            <person name="de Groot N.N."/>
        </authorList>
    </citation>
    <scope>NUCLEOTIDE SEQUENCE [LARGE SCALE GENOMIC DNA]</scope>
    <source>
        <strain evidence="1 2">Nm15</strain>
    </source>
</reference>
<evidence type="ECO:0000313" key="1">
    <source>
        <dbReference type="EMBL" id="SNX58922.1"/>
    </source>
</evidence>
<sequence length="54" mass="6000">MNQDVVSIANKAPRRKQRGINCALQSAGFQPAFAPRGRGIKPAEIKLDVLMWLH</sequence>
<protein>
    <submittedName>
        <fullName evidence="1">Uncharacterized protein</fullName>
    </submittedName>
</protein>
<organism evidence="1 2">
    <name type="scientific">Nitrosomonas ureae</name>
    <dbReference type="NCBI Taxonomy" id="44577"/>
    <lineage>
        <taxon>Bacteria</taxon>
        <taxon>Pseudomonadati</taxon>
        <taxon>Pseudomonadota</taxon>
        <taxon>Betaproteobacteria</taxon>
        <taxon>Nitrosomonadales</taxon>
        <taxon>Nitrosomonadaceae</taxon>
        <taxon>Nitrosomonas</taxon>
    </lineage>
</organism>
<dbReference type="AlphaFoldDB" id="A0A285BUM3"/>
<accession>A0A285BUM3</accession>
<dbReference type="EMBL" id="LT907782">
    <property type="protein sequence ID" value="SNX58922.1"/>
    <property type="molecule type" value="Genomic_DNA"/>
</dbReference>
<name>A0A285BUM3_9PROT</name>
<proteinExistence type="predicted"/>
<gene>
    <name evidence="1" type="ORF">SAMN06296273_0381</name>
</gene>
<evidence type="ECO:0000313" key="2">
    <source>
        <dbReference type="Proteomes" id="UP000242498"/>
    </source>
</evidence>
<dbReference type="Proteomes" id="UP000242498">
    <property type="component" value="Chromosome I"/>
</dbReference>